<evidence type="ECO:0000313" key="14">
    <source>
        <dbReference type="EMBL" id="AFA74398.1"/>
    </source>
</evidence>
<feature type="compositionally biased region" description="Basic and acidic residues" evidence="11">
    <location>
        <begin position="433"/>
        <end position="442"/>
    </location>
</feature>
<evidence type="ECO:0000256" key="5">
    <source>
        <dbReference type="ARBA" id="ARBA00022692"/>
    </source>
</evidence>
<evidence type="ECO:0000256" key="10">
    <source>
        <dbReference type="ARBA" id="ARBA00039918"/>
    </source>
</evidence>
<feature type="transmembrane region" description="Helical" evidence="12">
    <location>
        <begin position="279"/>
        <end position="299"/>
    </location>
</feature>
<evidence type="ECO:0000256" key="9">
    <source>
        <dbReference type="ARBA" id="ARBA00037295"/>
    </source>
</evidence>
<gene>
    <name evidence="14" type="ordered locus">GPOL_c33860</name>
</gene>
<proteinExistence type="inferred from homology"/>
<dbReference type="FunFam" id="1.20.1250.20:FF:000001">
    <property type="entry name" value="Dicarboxylate MFS transporter"/>
    <property type="match status" value="1"/>
</dbReference>
<feature type="transmembrane region" description="Helical" evidence="12">
    <location>
        <begin position="21"/>
        <end position="41"/>
    </location>
</feature>
<evidence type="ECO:0000256" key="2">
    <source>
        <dbReference type="ARBA" id="ARBA00008240"/>
    </source>
</evidence>
<evidence type="ECO:0000256" key="8">
    <source>
        <dbReference type="ARBA" id="ARBA00023136"/>
    </source>
</evidence>
<comment type="subcellular location">
    <subcellularLocation>
        <location evidence="1">Cell membrane</location>
        <topology evidence="1">Multi-pass membrane protein</topology>
    </subcellularLocation>
</comment>
<feature type="transmembrane region" description="Helical" evidence="12">
    <location>
        <begin position="116"/>
        <end position="135"/>
    </location>
</feature>
<protein>
    <recommendedName>
        <fullName evidence="10">Putative proline/betaine transporter</fullName>
    </recommendedName>
</protein>
<evidence type="ECO:0000256" key="7">
    <source>
        <dbReference type="ARBA" id="ARBA00022989"/>
    </source>
</evidence>
<dbReference type="InterPro" id="IPR020846">
    <property type="entry name" value="MFS_dom"/>
</dbReference>
<dbReference type="STRING" id="1112204.GPOL_c33860"/>
<feature type="transmembrane region" description="Helical" evidence="12">
    <location>
        <begin position="343"/>
        <end position="364"/>
    </location>
</feature>
<dbReference type="PROSITE" id="PS50850">
    <property type="entry name" value="MFS"/>
    <property type="match status" value="1"/>
</dbReference>
<keyword evidence="3" id="KW-0813">Transport</keyword>
<evidence type="ECO:0000256" key="4">
    <source>
        <dbReference type="ARBA" id="ARBA00022475"/>
    </source>
</evidence>
<comment type="function">
    <text evidence="9">May be a proton symporter involved in the uptake of osmolytes such as proline and glycine betaine.</text>
</comment>
<feature type="transmembrane region" description="Helical" evidence="12">
    <location>
        <begin position="93"/>
        <end position="110"/>
    </location>
</feature>
<feature type="transmembrane region" description="Helical" evidence="12">
    <location>
        <begin position="53"/>
        <end position="72"/>
    </location>
</feature>
<evidence type="ECO:0000256" key="3">
    <source>
        <dbReference type="ARBA" id="ARBA00022448"/>
    </source>
</evidence>
<keyword evidence="4" id="KW-1003">Cell membrane</keyword>
<comment type="similarity">
    <text evidence="2">Belongs to the major facilitator superfamily. Metabolite:H+ Symporter (MHS) family (TC 2.A.1.6) family.</text>
</comment>
<feature type="domain" description="Major facilitator superfamily (MFS) profile" evidence="13">
    <location>
        <begin position="20"/>
        <end position="427"/>
    </location>
</feature>
<feature type="transmembrane region" description="Helical" evidence="12">
    <location>
        <begin position="376"/>
        <end position="398"/>
    </location>
</feature>
<dbReference type="InterPro" id="IPR036259">
    <property type="entry name" value="MFS_trans_sf"/>
</dbReference>
<dbReference type="InterPro" id="IPR005829">
    <property type="entry name" value="Sugar_transporter_CS"/>
</dbReference>
<name>H6MZ62_GORPV</name>
<dbReference type="KEGG" id="gpo:GPOL_c33860"/>
<evidence type="ECO:0000313" key="15">
    <source>
        <dbReference type="Proteomes" id="UP000009154"/>
    </source>
</evidence>
<dbReference type="PANTHER" id="PTHR43528">
    <property type="entry name" value="ALPHA-KETOGLUTARATE PERMEASE"/>
    <property type="match status" value="1"/>
</dbReference>
<keyword evidence="5 12" id="KW-0812">Transmembrane</keyword>
<dbReference type="PROSITE" id="PS00216">
    <property type="entry name" value="SUGAR_TRANSPORT_1"/>
    <property type="match status" value="1"/>
</dbReference>
<dbReference type="GO" id="GO:0005886">
    <property type="term" value="C:plasma membrane"/>
    <property type="evidence" value="ECO:0007669"/>
    <property type="project" value="UniProtKB-SubCell"/>
</dbReference>
<reference evidence="14 15" key="1">
    <citation type="journal article" date="2012" name="Appl. Environ. Microbiol.">
        <title>Involvement of two latex-clearing proteins during rubber degradation and insights into the subsequent degradation pathway revealed by the genome sequence of Gordonia polyisoprenivorans strain VH2.</title>
        <authorList>
            <person name="Hiessl S."/>
            <person name="Schuldes J."/>
            <person name="Thurmer A."/>
            <person name="Halbsguth T."/>
            <person name="Broker D."/>
            <person name="Angelov A."/>
            <person name="Liebl W."/>
            <person name="Daniel R."/>
            <person name="Steinbuchel A."/>
        </authorList>
    </citation>
    <scope>NUCLEOTIDE SEQUENCE [LARGE SCALE GENOMIC DNA]</scope>
    <source>
        <strain evidence="15">DSM 44266 / VH2</strain>
    </source>
</reference>
<evidence type="ECO:0000259" key="13">
    <source>
        <dbReference type="PROSITE" id="PS50850"/>
    </source>
</evidence>
<evidence type="ECO:0000256" key="12">
    <source>
        <dbReference type="SAM" id="Phobius"/>
    </source>
</evidence>
<feature type="transmembrane region" description="Helical" evidence="12">
    <location>
        <begin position="156"/>
        <end position="180"/>
    </location>
</feature>
<dbReference type="AlphaFoldDB" id="H6MZ62"/>
<dbReference type="eggNOG" id="COG0477">
    <property type="taxonomic scope" value="Bacteria"/>
</dbReference>
<evidence type="ECO:0000256" key="11">
    <source>
        <dbReference type="SAM" id="MobiDB-lite"/>
    </source>
</evidence>
<evidence type="ECO:0000256" key="6">
    <source>
        <dbReference type="ARBA" id="ARBA00022847"/>
    </source>
</evidence>
<sequence length="467" mass="48857">MYSITHPQRSTMTSISPRRRLLGGAVGTFVEWYDFLIYGLSAPVLAVHFFPEASAAAGIVSTFAIYAVAFLARPIGGVYFGRIGDRLGRIKTLGLIVLLMGGATTLLGLLPTFATIGILAPLLLLLCRVVQGFSAGGETSGATAYIIESAPSDRRAFWVSFCVAGSWAPIVIASGVIFGLRAGLGDEAYMSWGWRIPFLLGGLLAVVGLWLRRRLDDPEEFVEASRAPRDPHLLRTALTRHWRAIVTVMLLVAVQGVGAYLLLSYMYSYLVTVAGMTPTSALLANSLGVASMAVLILPAGRLSDRVGRRRVMFAGAVWLAVASWPAMTLASSGGFGSAVGGQLLIAVGVALFSAGGFVTMAELFSTSMRFTGHAIGYNVGYAIFGGTTPLIAAALVAITGSAVAPAFYVILIAALGVVVVGLIPETKGVRLRDAGEASHPDADNVSSTASPSAGPEPMVGRADTRSV</sequence>
<keyword evidence="15" id="KW-1185">Reference proteome</keyword>
<dbReference type="PANTHER" id="PTHR43528:SF1">
    <property type="entry name" value="ALPHA-KETOGLUTARATE PERMEASE"/>
    <property type="match status" value="1"/>
</dbReference>
<dbReference type="Pfam" id="PF07690">
    <property type="entry name" value="MFS_1"/>
    <property type="match status" value="1"/>
</dbReference>
<dbReference type="InterPro" id="IPR011701">
    <property type="entry name" value="MFS"/>
</dbReference>
<feature type="transmembrane region" description="Helical" evidence="12">
    <location>
        <begin position="192"/>
        <end position="211"/>
    </location>
</feature>
<dbReference type="InterPro" id="IPR051084">
    <property type="entry name" value="H+-coupled_symporters"/>
</dbReference>
<organism evidence="14 15">
    <name type="scientific">Gordonia polyisoprenivorans (strain DSM 44266 / VH2)</name>
    <dbReference type="NCBI Taxonomy" id="1112204"/>
    <lineage>
        <taxon>Bacteria</taxon>
        <taxon>Bacillati</taxon>
        <taxon>Actinomycetota</taxon>
        <taxon>Actinomycetes</taxon>
        <taxon>Mycobacteriales</taxon>
        <taxon>Gordoniaceae</taxon>
        <taxon>Gordonia</taxon>
    </lineage>
</organism>
<dbReference type="SUPFAM" id="SSF103473">
    <property type="entry name" value="MFS general substrate transporter"/>
    <property type="match status" value="1"/>
</dbReference>
<dbReference type="HOGENOM" id="CLU_001265_39_5_11"/>
<feature type="transmembrane region" description="Helical" evidence="12">
    <location>
        <begin position="244"/>
        <end position="267"/>
    </location>
</feature>
<dbReference type="Gene3D" id="1.20.1250.20">
    <property type="entry name" value="MFS general substrate transporter like domains"/>
    <property type="match status" value="1"/>
</dbReference>
<feature type="transmembrane region" description="Helical" evidence="12">
    <location>
        <begin position="404"/>
        <end position="423"/>
    </location>
</feature>
<feature type="region of interest" description="Disordered" evidence="11">
    <location>
        <begin position="433"/>
        <end position="467"/>
    </location>
</feature>
<dbReference type="EMBL" id="CP003119">
    <property type="protein sequence ID" value="AFA74398.1"/>
    <property type="molecule type" value="Genomic_DNA"/>
</dbReference>
<keyword evidence="6" id="KW-0769">Symport</keyword>
<dbReference type="PROSITE" id="PS00217">
    <property type="entry name" value="SUGAR_TRANSPORT_2"/>
    <property type="match status" value="1"/>
</dbReference>
<dbReference type="Proteomes" id="UP000009154">
    <property type="component" value="Chromosome"/>
</dbReference>
<feature type="transmembrane region" description="Helical" evidence="12">
    <location>
        <begin position="311"/>
        <end position="331"/>
    </location>
</feature>
<accession>H6MZ62</accession>
<evidence type="ECO:0000256" key="1">
    <source>
        <dbReference type="ARBA" id="ARBA00004651"/>
    </source>
</evidence>
<dbReference type="GO" id="GO:0015293">
    <property type="term" value="F:symporter activity"/>
    <property type="evidence" value="ECO:0007669"/>
    <property type="project" value="UniProtKB-KW"/>
</dbReference>
<keyword evidence="7 12" id="KW-1133">Transmembrane helix</keyword>
<keyword evidence="8 12" id="KW-0472">Membrane</keyword>